<dbReference type="Proteomes" id="UP000317891">
    <property type="component" value="Segment"/>
</dbReference>
<sequence>MITSYEPLLLLCCVGASLAANRLLSRASKLDAVFSVHAVFFLWFLFHFLYSVF</sequence>
<dbReference type="InterPro" id="IPR009372">
    <property type="entry name" value="Poxvirus_A14.5"/>
</dbReference>
<organismHost>
    <name type="scientific">Homo sapiens</name>
    <name type="common">Human</name>
    <dbReference type="NCBI Taxonomy" id="9606"/>
</organismHost>
<feature type="transmembrane region" description="Helical" evidence="1">
    <location>
        <begin position="32"/>
        <end position="50"/>
    </location>
</feature>
<name>A0A1S7DLW1_MCV2</name>
<evidence type="ECO:0000313" key="6">
    <source>
        <dbReference type="EMBL" id="AYO88264.1"/>
    </source>
</evidence>
<dbReference type="Proteomes" id="UP000317568">
    <property type="component" value="Genome"/>
</dbReference>
<gene>
    <name evidence="2" type="primary">MC119L</name>
</gene>
<organism evidence="2">
    <name type="scientific">Molluscum contagiosum virus subtype 2</name>
    <name type="common">MOCV</name>
    <name type="synonym">MCVII</name>
    <dbReference type="NCBI Taxonomy" id="10281"/>
    <lineage>
        <taxon>Viruses</taxon>
        <taxon>Varidnaviria</taxon>
        <taxon>Bamfordvirae</taxon>
        <taxon>Nucleocytoviricota</taxon>
        <taxon>Pokkesviricetes</taxon>
        <taxon>Chitovirales</taxon>
        <taxon>Poxviridae</taxon>
        <taxon>Chordopoxvirinae</taxon>
        <taxon>Molluscipoxvirus</taxon>
        <taxon>Molluscipoxvirus molluscum</taxon>
        <taxon>Molluscum contagiosum virus</taxon>
    </lineage>
</organism>
<dbReference type="Proteomes" id="UP000320816">
    <property type="component" value="Segment"/>
</dbReference>
<dbReference type="Proteomes" id="UP000315637">
    <property type="component" value="Segment"/>
</dbReference>
<evidence type="ECO:0000313" key="7">
    <source>
        <dbReference type="EMBL" id="AYO89142.1"/>
    </source>
</evidence>
<evidence type="ECO:0000313" key="4">
    <source>
        <dbReference type="EMBL" id="AYO87924.1"/>
    </source>
</evidence>
<keyword evidence="1" id="KW-0472">Membrane</keyword>
<protein>
    <submittedName>
        <fullName evidence="2">MC119</fullName>
    </submittedName>
</protein>
<dbReference type="EMBL" id="MH320549">
    <property type="protein sequence ID" value="AYO87924.1"/>
    <property type="molecule type" value="Genomic_DNA"/>
</dbReference>
<dbReference type="EMBL" id="MH320551">
    <property type="protein sequence ID" value="AYO88264.1"/>
    <property type="molecule type" value="Genomic_DNA"/>
</dbReference>
<reference evidence="2" key="1">
    <citation type="journal article" date="2017" name="J. Gen. Virol.">
        <title>Recombination events and variability among full-length genomes of co-circulating molluscum contagiosum virus subtypes 1 and 2.</title>
        <authorList>
            <person name="Lopez-Bueno A."/>
            <person name="Parras-Molto M."/>
            <person name="Lopez-Barrantes O."/>
            <person name="Belda S."/>
            <person name="Alejo A."/>
        </authorList>
    </citation>
    <scope>NUCLEOTIDE SEQUENCE</scope>
    <source>
        <strain evidence="2">Madrid 2016_1</strain>
    </source>
</reference>
<dbReference type="Pfam" id="PF06269">
    <property type="entry name" value="DUF1029"/>
    <property type="match status" value="1"/>
</dbReference>
<evidence type="ECO:0000313" key="2">
    <source>
        <dbReference type="EMBL" id="AQY16692.1"/>
    </source>
</evidence>
<accession>A0A1S7DLW1</accession>
<evidence type="ECO:0000313" key="3">
    <source>
        <dbReference type="EMBL" id="AYO87754.1"/>
    </source>
</evidence>
<evidence type="ECO:0000313" key="5">
    <source>
        <dbReference type="EMBL" id="AYO88094.1"/>
    </source>
</evidence>
<reference evidence="3" key="3">
    <citation type="submission" date="2018-05" db="EMBL/GenBank/DDBJ databases">
        <authorList>
            <person name="Zorec T.M."/>
            <person name="Hosnjak L."/>
            <person name="Kutnjak D."/>
            <person name="Kusar B."/>
            <person name="Trcko K."/>
            <person name="Kocjan B.J."/>
            <person name="Li Y."/>
            <person name="Krizmaric M."/>
            <person name="Miljkovic J."/>
            <person name="Ravnikar M."/>
            <person name="Poljak M."/>
        </authorList>
    </citation>
    <scope>NUCLEOTIDE SEQUENCE</scope>
    <source>
        <strain evidence="3">MCV2_MB98</strain>
        <strain evidence="4">MCV2_MC313</strain>
        <strain evidence="5">MCV2_MC316</strain>
        <strain evidence="6">MCV2_MC332</strain>
        <strain evidence="7">MCV2_MC515</strain>
    </source>
</reference>
<dbReference type="EMBL" id="MH320550">
    <property type="protein sequence ID" value="AYO88094.1"/>
    <property type="molecule type" value="Genomic_DNA"/>
</dbReference>
<dbReference type="EMBL" id="KY040274">
    <property type="protein sequence ID" value="AQY16692.1"/>
    <property type="molecule type" value="Genomic_DNA"/>
</dbReference>
<reference evidence="3" key="2">
    <citation type="journal article" date="2018" name="Viruses">
        <title>New Insights into the Evolutionary and Genomic Landscape of Molluscum Contagiosum Virus (MCV) based on Nine MCV1 and Six MCV2 Complete Genome Sequences.</title>
        <authorList>
            <person name="Zorec T."/>
            <person name="Kutnjak D."/>
            <person name="Hosnjak L."/>
            <person name="Kusar B."/>
            <person name="Trcko K."/>
            <person name="Kocjan B."/>
            <person name="Li Y."/>
            <person name="Krizmaric M."/>
            <person name="Miljkovic J."/>
            <person name="Ravnikar M."/>
            <person name="Poljak M."/>
        </authorList>
    </citation>
    <scope>NUCLEOTIDE SEQUENCE [LARGE SCALE GENOMIC DNA]</scope>
    <source>
        <strain evidence="3">MCV2_MB98</strain>
        <strain evidence="4">MCV2_MC313</strain>
        <strain evidence="5">MCV2_MC316</strain>
        <strain evidence="6">MCV2_MC332</strain>
        <strain evidence="7">MCV2_MC515</strain>
    </source>
</reference>
<evidence type="ECO:0000256" key="1">
    <source>
        <dbReference type="SAM" id="Phobius"/>
    </source>
</evidence>
<dbReference type="EMBL" id="MH320548">
    <property type="protein sequence ID" value="AYO87754.1"/>
    <property type="molecule type" value="Genomic_DNA"/>
</dbReference>
<dbReference type="Proteomes" id="UP000319755">
    <property type="component" value="Genome"/>
</dbReference>
<proteinExistence type="predicted"/>
<keyword evidence="1" id="KW-0812">Transmembrane</keyword>
<keyword evidence="1" id="KW-1133">Transmembrane helix</keyword>
<dbReference type="Proteomes" id="UP000320664">
    <property type="component" value="Segment"/>
</dbReference>
<dbReference type="EMBL" id="MH320556">
    <property type="protein sequence ID" value="AYO89142.1"/>
    <property type="molecule type" value="Genomic_DNA"/>
</dbReference>